<evidence type="ECO:0000256" key="5">
    <source>
        <dbReference type="ARBA" id="ARBA00022737"/>
    </source>
</evidence>
<evidence type="ECO:0000256" key="7">
    <source>
        <dbReference type="ARBA" id="ARBA00022833"/>
    </source>
</evidence>
<dbReference type="InterPro" id="IPR018957">
    <property type="entry name" value="Znf_C3HC4_RING-type"/>
</dbReference>
<dbReference type="InterPro" id="IPR045072">
    <property type="entry name" value="MKRN-like"/>
</dbReference>
<dbReference type="InterPro" id="IPR041367">
    <property type="entry name" value="Znf-CCCH_4"/>
</dbReference>
<dbReference type="SUPFAM" id="SSF57850">
    <property type="entry name" value="RING/U-box"/>
    <property type="match status" value="1"/>
</dbReference>
<feature type="domain" description="C3H1-type" evidence="10">
    <location>
        <begin position="107"/>
        <end position="133"/>
    </location>
</feature>
<feature type="zinc finger region" description="C3H1-type" evidence="8">
    <location>
        <begin position="37"/>
        <end position="59"/>
    </location>
</feature>
<evidence type="ECO:0000256" key="1">
    <source>
        <dbReference type="ARBA" id="ARBA00000900"/>
    </source>
</evidence>
<keyword evidence="7 8" id="KW-0862">Zinc</keyword>
<feature type="domain" description="C3H1-type" evidence="10">
    <location>
        <begin position="260"/>
        <end position="288"/>
    </location>
</feature>
<dbReference type="Gene3D" id="3.30.40.10">
    <property type="entry name" value="Zinc/RING finger domain, C3HC4 (zinc finger)"/>
    <property type="match status" value="1"/>
</dbReference>
<dbReference type="InterPro" id="IPR017907">
    <property type="entry name" value="Znf_RING_CS"/>
</dbReference>
<dbReference type="EC" id="2.3.2.27" evidence="2"/>
<protein>
    <recommendedName>
        <fullName evidence="2">RING-type E3 ubiquitin transferase</fullName>
        <ecNumber evidence="2">2.3.2.27</ecNumber>
    </recommendedName>
</protein>
<keyword evidence="4 8" id="KW-0479">Metal-binding</keyword>
<feature type="domain" description="RING-type" evidence="9">
    <location>
        <begin position="175"/>
        <end position="230"/>
    </location>
</feature>
<keyword evidence="3" id="KW-0808">Transferase</keyword>
<evidence type="ECO:0000259" key="10">
    <source>
        <dbReference type="PROSITE" id="PS50103"/>
    </source>
</evidence>
<name>A0ABY6LTK4_9ARAC</name>
<sequence>MASSKDILCRYFLSGVCQNGSNCKFSHDRATGRVDNICKFYLKGSCTYGKGCRYFHDRSRLTSKPTTSQPVMKVLEKPTQLATTLPKIPPKKAWSDEGKPAQKMIVKEPRPLCPFAFQSTCRIEKCQYIHGEECPICRMPRLHPTDGAQRQHHLEECEKEARKVEQYENSKGRVCSICLEEIVVEGMASRKRVFGILSNCPHIYCLVCIRNWRRQAEFEDGVRRSCPQCRVHSHFVIPSQVWISSQEDKEKLVKDYKAHLSKIPCQFFQQGSGNCPFFDSCFYNHQDANGQRPHYRHLINQDGEYETADSRIYLSDFLQHRDDQELEGQYEFLYEWSNGFELED</sequence>
<evidence type="ECO:0000259" key="9">
    <source>
        <dbReference type="PROSITE" id="PS50089"/>
    </source>
</evidence>
<dbReference type="PROSITE" id="PS50089">
    <property type="entry name" value="ZF_RING_2"/>
    <property type="match status" value="1"/>
</dbReference>
<evidence type="ECO:0000256" key="8">
    <source>
        <dbReference type="PROSITE-ProRule" id="PRU00723"/>
    </source>
</evidence>
<dbReference type="InterPro" id="IPR036855">
    <property type="entry name" value="Znf_CCCH_sf"/>
</dbReference>
<dbReference type="InterPro" id="IPR013083">
    <property type="entry name" value="Znf_RING/FYVE/PHD"/>
</dbReference>
<dbReference type="Gene3D" id="1.20.120.1350">
    <property type="entry name" value="Pneumovirus matrix protein 2 (M2), zinc-binding domain"/>
    <property type="match status" value="1"/>
</dbReference>
<dbReference type="InterPro" id="IPR000571">
    <property type="entry name" value="Znf_CCCH"/>
</dbReference>
<keyword evidence="6 8" id="KW-0863">Zinc-finger</keyword>
<proteinExistence type="predicted"/>
<dbReference type="SMART" id="SM00184">
    <property type="entry name" value="RING"/>
    <property type="match status" value="1"/>
</dbReference>
<dbReference type="InterPro" id="IPR001841">
    <property type="entry name" value="Znf_RING"/>
</dbReference>
<keyword evidence="12" id="KW-1185">Reference proteome</keyword>
<dbReference type="PROSITE" id="PS50103">
    <property type="entry name" value="ZF_C3H1"/>
    <property type="match status" value="4"/>
</dbReference>
<dbReference type="Pfam" id="PF14608">
    <property type="entry name" value="zf-CCCH_2"/>
    <property type="match status" value="2"/>
</dbReference>
<evidence type="ECO:0000256" key="6">
    <source>
        <dbReference type="ARBA" id="ARBA00022771"/>
    </source>
</evidence>
<evidence type="ECO:0000313" key="11">
    <source>
        <dbReference type="EMBL" id="UYV83173.1"/>
    </source>
</evidence>
<dbReference type="Pfam" id="PF18044">
    <property type="entry name" value="zf-CCCH_4"/>
    <property type="match status" value="1"/>
</dbReference>
<organism evidence="11 12">
    <name type="scientific">Cordylochernes scorpioides</name>
    <dbReference type="NCBI Taxonomy" id="51811"/>
    <lineage>
        <taxon>Eukaryota</taxon>
        <taxon>Metazoa</taxon>
        <taxon>Ecdysozoa</taxon>
        <taxon>Arthropoda</taxon>
        <taxon>Chelicerata</taxon>
        <taxon>Arachnida</taxon>
        <taxon>Pseudoscorpiones</taxon>
        <taxon>Cheliferoidea</taxon>
        <taxon>Chernetidae</taxon>
        <taxon>Cordylochernes</taxon>
    </lineage>
</organism>
<feature type="zinc finger region" description="C3H1-type" evidence="8">
    <location>
        <begin position="260"/>
        <end position="288"/>
    </location>
</feature>
<dbReference type="SUPFAM" id="SSF90229">
    <property type="entry name" value="CCCH zinc finger"/>
    <property type="match status" value="2"/>
</dbReference>
<dbReference type="Pfam" id="PF00097">
    <property type="entry name" value="zf-C3HC4"/>
    <property type="match status" value="1"/>
</dbReference>
<accession>A0ABY6LTK4</accession>
<dbReference type="EMBL" id="CP092885">
    <property type="protein sequence ID" value="UYV83173.1"/>
    <property type="molecule type" value="Genomic_DNA"/>
</dbReference>
<dbReference type="Proteomes" id="UP001235939">
    <property type="component" value="Chromosome 23"/>
</dbReference>
<dbReference type="PANTHER" id="PTHR11224">
    <property type="entry name" value="MAKORIN-RELATED"/>
    <property type="match status" value="1"/>
</dbReference>
<dbReference type="PANTHER" id="PTHR11224:SF10">
    <property type="entry name" value="IP09428P-RELATED"/>
    <property type="match status" value="1"/>
</dbReference>
<gene>
    <name evidence="11" type="ORF">LAZ67_23000056</name>
</gene>
<evidence type="ECO:0000256" key="2">
    <source>
        <dbReference type="ARBA" id="ARBA00012483"/>
    </source>
</evidence>
<feature type="domain" description="C3H1-type" evidence="10">
    <location>
        <begin position="37"/>
        <end position="59"/>
    </location>
</feature>
<keyword evidence="5" id="KW-0677">Repeat</keyword>
<evidence type="ECO:0000313" key="12">
    <source>
        <dbReference type="Proteomes" id="UP001235939"/>
    </source>
</evidence>
<reference evidence="11 12" key="1">
    <citation type="submission" date="2022-03" db="EMBL/GenBank/DDBJ databases">
        <title>A chromosomal length assembly of Cordylochernes scorpioides.</title>
        <authorList>
            <person name="Zeh D."/>
            <person name="Zeh J."/>
        </authorList>
    </citation>
    <scope>NUCLEOTIDE SEQUENCE [LARGE SCALE GENOMIC DNA]</scope>
    <source>
        <strain evidence="11">IN4F17</strain>
        <tissue evidence="11">Whole Body</tissue>
    </source>
</reference>
<evidence type="ECO:0000256" key="3">
    <source>
        <dbReference type="ARBA" id="ARBA00022679"/>
    </source>
</evidence>
<comment type="catalytic activity">
    <reaction evidence="1">
        <text>S-ubiquitinyl-[E2 ubiquitin-conjugating enzyme]-L-cysteine + [acceptor protein]-L-lysine = [E2 ubiquitin-conjugating enzyme]-L-cysteine + N(6)-ubiquitinyl-[acceptor protein]-L-lysine.</text>
        <dbReference type="EC" id="2.3.2.27"/>
    </reaction>
</comment>
<dbReference type="Gene3D" id="3.30.1370.210">
    <property type="match status" value="1"/>
</dbReference>
<dbReference type="PROSITE" id="PS00518">
    <property type="entry name" value="ZF_RING_1"/>
    <property type="match status" value="1"/>
</dbReference>
<evidence type="ECO:0000256" key="4">
    <source>
        <dbReference type="ARBA" id="ARBA00022723"/>
    </source>
</evidence>
<feature type="zinc finger region" description="C3H1-type" evidence="8">
    <location>
        <begin position="3"/>
        <end position="30"/>
    </location>
</feature>
<dbReference type="SMART" id="SM00356">
    <property type="entry name" value="ZnF_C3H1"/>
    <property type="match status" value="4"/>
</dbReference>
<feature type="zinc finger region" description="C3H1-type" evidence="8">
    <location>
        <begin position="107"/>
        <end position="133"/>
    </location>
</feature>
<feature type="domain" description="C3H1-type" evidence="10">
    <location>
        <begin position="3"/>
        <end position="30"/>
    </location>
</feature>